<dbReference type="PANTHER" id="PTHR11177">
    <property type="entry name" value="CHITINASE"/>
    <property type="match status" value="1"/>
</dbReference>
<gene>
    <name evidence="3" type="ORF">TDIB3V08_LOCUS6257</name>
</gene>
<feature type="region of interest" description="Disordered" evidence="1">
    <location>
        <begin position="395"/>
        <end position="416"/>
    </location>
</feature>
<evidence type="ECO:0000313" key="3">
    <source>
        <dbReference type="EMBL" id="CAD7200023.1"/>
    </source>
</evidence>
<dbReference type="Gene3D" id="3.20.20.80">
    <property type="entry name" value="Glycosidases"/>
    <property type="match status" value="1"/>
</dbReference>
<sequence>MEERQNSVVGTVGAMATDAASSTALIASAQDLVTAMDSMLRRWSSFCLADTGRRNFISWASCLGCNSSDFALAANARRRAWSLEAASFRVLIGSNDAQAFVADEAFHVGVGPAVEGGGPPAPVSGFVRTSGVDSYSALKLSHTSLSILIGVPWVETVESVSLMIESGSIAGSCEGSTAGGVPPCSMGFFSTKSITSLRLKLELYGIAWQENNVYRQTSQLNSNNTSLEFEFKPHQIVENYKLVCYYSIPKGLNSSEELMPEDLDPSLCTHIILTSAKVANGMLMPNSKKDIEIYNRTVTMKKHNQQLKIMLSVSGNSKDVGGFSDVVASCSNRKSLKKLTCSLQIVAKILWRIFVALKHHLKEAGRVAPLMVTAGRPQRRRAIAVEEVPCHHVGLAEMSPSSPDPSGGSAYASTVL</sequence>
<evidence type="ECO:0000259" key="2">
    <source>
        <dbReference type="PROSITE" id="PS51910"/>
    </source>
</evidence>
<feature type="domain" description="GH18" evidence="2">
    <location>
        <begin position="240"/>
        <end position="416"/>
    </location>
</feature>
<dbReference type="GO" id="GO:0005975">
    <property type="term" value="P:carbohydrate metabolic process"/>
    <property type="evidence" value="ECO:0007669"/>
    <property type="project" value="InterPro"/>
</dbReference>
<dbReference type="GO" id="GO:0008061">
    <property type="term" value="F:chitin binding"/>
    <property type="evidence" value="ECO:0007669"/>
    <property type="project" value="TreeGrafter"/>
</dbReference>
<dbReference type="InterPro" id="IPR001223">
    <property type="entry name" value="Glyco_hydro18_cat"/>
</dbReference>
<proteinExistence type="predicted"/>
<dbReference type="GO" id="GO:0006032">
    <property type="term" value="P:chitin catabolic process"/>
    <property type="evidence" value="ECO:0007669"/>
    <property type="project" value="TreeGrafter"/>
</dbReference>
<dbReference type="InterPro" id="IPR050314">
    <property type="entry name" value="Glycosyl_Hydrlase_18"/>
</dbReference>
<protein>
    <recommendedName>
        <fullName evidence="2">GH18 domain-containing protein</fullName>
    </recommendedName>
</protein>
<dbReference type="AlphaFoldDB" id="A0A7R8ZA41"/>
<dbReference type="SUPFAM" id="SSF51445">
    <property type="entry name" value="(Trans)glycosidases"/>
    <property type="match status" value="1"/>
</dbReference>
<dbReference type="GO" id="GO:0004568">
    <property type="term" value="F:chitinase activity"/>
    <property type="evidence" value="ECO:0007669"/>
    <property type="project" value="TreeGrafter"/>
</dbReference>
<accession>A0A7R8ZA41</accession>
<dbReference type="GO" id="GO:0005576">
    <property type="term" value="C:extracellular region"/>
    <property type="evidence" value="ECO:0007669"/>
    <property type="project" value="TreeGrafter"/>
</dbReference>
<dbReference type="PANTHER" id="PTHR11177:SF390">
    <property type="entry name" value="CHITINASE 11"/>
    <property type="match status" value="1"/>
</dbReference>
<evidence type="ECO:0000256" key="1">
    <source>
        <dbReference type="SAM" id="MobiDB-lite"/>
    </source>
</evidence>
<dbReference type="PROSITE" id="PS51910">
    <property type="entry name" value="GH18_2"/>
    <property type="match status" value="1"/>
</dbReference>
<dbReference type="InterPro" id="IPR017853">
    <property type="entry name" value="GH"/>
</dbReference>
<dbReference type="Pfam" id="PF00704">
    <property type="entry name" value="Glyco_hydro_18"/>
    <property type="match status" value="1"/>
</dbReference>
<reference evidence="3" key="1">
    <citation type="submission" date="2020-11" db="EMBL/GenBank/DDBJ databases">
        <authorList>
            <person name="Tran Van P."/>
        </authorList>
    </citation>
    <scope>NUCLEOTIDE SEQUENCE</scope>
</reference>
<feature type="compositionally biased region" description="Low complexity" evidence="1">
    <location>
        <begin position="399"/>
        <end position="409"/>
    </location>
</feature>
<organism evidence="3">
    <name type="scientific">Timema douglasi</name>
    <name type="common">Walking stick</name>
    <dbReference type="NCBI Taxonomy" id="61478"/>
    <lineage>
        <taxon>Eukaryota</taxon>
        <taxon>Metazoa</taxon>
        <taxon>Ecdysozoa</taxon>
        <taxon>Arthropoda</taxon>
        <taxon>Hexapoda</taxon>
        <taxon>Insecta</taxon>
        <taxon>Pterygota</taxon>
        <taxon>Neoptera</taxon>
        <taxon>Polyneoptera</taxon>
        <taxon>Phasmatodea</taxon>
        <taxon>Timematodea</taxon>
        <taxon>Timematoidea</taxon>
        <taxon>Timematidae</taxon>
        <taxon>Timema</taxon>
    </lineage>
</organism>
<name>A0A7R8ZA41_TIMDO</name>
<dbReference type="EMBL" id="OA567191">
    <property type="protein sequence ID" value="CAD7200023.1"/>
    <property type="molecule type" value="Genomic_DNA"/>
</dbReference>